<dbReference type="EMBL" id="AP026407">
    <property type="protein sequence ID" value="BDO12195.1"/>
    <property type="molecule type" value="Genomic_DNA"/>
</dbReference>
<evidence type="ECO:0000313" key="3">
    <source>
        <dbReference type="Proteomes" id="UP001058353"/>
    </source>
</evidence>
<feature type="transmembrane region" description="Helical" evidence="1">
    <location>
        <begin position="15"/>
        <end position="34"/>
    </location>
</feature>
<feature type="transmembrane region" description="Helical" evidence="1">
    <location>
        <begin position="41"/>
        <end position="60"/>
    </location>
</feature>
<feature type="transmembrane region" description="Helical" evidence="1">
    <location>
        <begin position="72"/>
        <end position="92"/>
    </location>
</feature>
<protein>
    <submittedName>
        <fullName evidence="2">Uncharacterized protein</fullName>
    </submittedName>
</protein>
<evidence type="ECO:0000256" key="1">
    <source>
        <dbReference type="SAM" id="Phobius"/>
    </source>
</evidence>
<dbReference type="AlphaFoldDB" id="A0AAN1Y3L0"/>
<sequence>MVLVSNPDSAYSPRLPWLGGIAGLLVGGAILYFWPQWNRTWLSLVPAPVSVYTRFLGVTLEDVPLITYGHQALLGYLMVLVAGLVAALRYLLGEERCRALRGDMALFNGVVTLCVTGFLLYNMASAYPRIVAALH</sequence>
<feature type="transmembrane region" description="Helical" evidence="1">
    <location>
        <begin position="104"/>
        <end position="124"/>
    </location>
</feature>
<dbReference type="Proteomes" id="UP001058353">
    <property type="component" value="Chromosome"/>
</dbReference>
<keyword evidence="1" id="KW-0812">Transmembrane</keyword>
<reference evidence="2" key="1">
    <citation type="submission" date="2022-07" db="EMBL/GenBank/DDBJ databases">
        <title>Complete genome sequence of carbapenem-resistant Klebsiella spp. in Japan.</title>
        <authorList>
            <person name="Maehana S."/>
            <person name="Suzuki M."/>
            <person name="Kitasato H."/>
        </authorList>
    </citation>
    <scope>NUCLEOTIDE SEQUENCE</scope>
    <source>
        <strain evidence="2">KAM644</strain>
    </source>
</reference>
<accession>A0AAN1Y3L0</accession>
<evidence type="ECO:0000313" key="2">
    <source>
        <dbReference type="EMBL" id="BDO12195.1"/>
    </source>
</evidence>
<keyword evidence="1" id="KW-1133">Transmembrane helix</keyword>
<proteinExistence type="predicted"/>
<name>A0AAN1Y3L0_9ENTR</name>
<keyword evidence="1" id="KW-0472">Membrane</keyword>
<gene>
    <name evidence="2" type="ORF">KAM644c_12610</name>
</gene>
<dbReference type="RefSeq" id="WP_023290640.1">
    <property type="nucleotide sequence ID" value="NZ_AP026392.1"/>
</dbReference>
<organism evidence="2 3">
    <name type="scientific">Klebsiella quasipneumoniae subsp. quasipneumoniae</name>
    <dbReference type="NCBI Taxonomy" id="1667327"/>
    <lineage>
        <taxon>Bacteria</taxon>
        <taxon>Pseudomonadati</taxon>
        <taxon>Pseudomonadota</taxon>
        <taxon>Gammaproteobacteria</taxon>
        <taxon>Enterobacterales</taxon>
        <taxon>Enterobacteriaceae</taxon>
        <taxon>Klebsiella/Raoultella group</taxon>
        <taxon>Klebsiella</taxon>
        <taxon>Klebsiella pneumoniae complex</taxon>
    </lineage>
</organism>